<sequence length="102" mass="11580">MGNRRKLQKCRERVTKAGWALWRLLQEEIDRRSPRRQSGGWQMRRKRQAEWGAPESEVVRAAVAGSCSGLQRLDPVAGRSGWILYWAAAAESCCGRPPESDL</sequence>
<evidence type="ECO:0000313" key="1">
    <source>
        <dbReference type="EMBL" id="KAJ1123711.1"/>
    </source>
</evidence>
<dbReference type="Proteomes" id="UP001066276">
    <property type="component" value="Chromosome 7"/>
</dbReference>
<dbReference type="AlphaFoldDB" id="A0AAV7P611"/>
<organism evidence="1 2">
    <name type="scientific">Pleurodeles waltl</name>
    <name type="common">Iberian ribbed newt</name>
    <dbReference type="NCBI Taxonomy" id="8319"/>
    <lineage>
        <taxon>Eukaryota</taxon>
        <taxon>Metazoa</taxon>
        <taxon>Chordata</taxon>
        <taxon>Craniata</taxon>
        <taxon>Vertebrata</taxon>
        <taxon>Euteleostomi</taxon>
        <taxon>Amphibia</taxon>
        <taxon>Batrachia</taxon>
        <taxon>Caudata</taxon>
        <taxon>Salamandroidea</taxon>
        <taxon>Salamandridae</taxon>
        <taxon>Pleurodelinae</taxon>
        <taxon>Pleurodeles</taxon>
    </lineage>
</organism>
<proteinExistence type="predicted"/>
<protein>
    <submittedName>
        <fullName evidence="1">Uncharacterized protein</fullName>
    </submittedName>
</protein>
<gene>
    <name evidence="1" type="ORF">NDU88_002179</name>
</gene>
<reference evidence="1" key="1">
    <citation type="journal article" date="2022" name="bioRxiv">
        <title>Sequencing and chromosome-scale assembly of the giantPleurodeles waltlgenome.</title>
        <authorList>
            <person name="Brown T."/>
            <person name="Elewa A."/>
            <person name="Iarovenko S."/>
            <person name="Subramanian E."/>
            <person name="Araus A.J."/>
            <person name="Petzold A."/>
            <person name="Susuki M."/>
            <person name="Suzuki K.-i.T."/>
            <person name="Hayashi T."/>
            <person name="Toyoda A."/>
            <person name="Oliveira C."/>
            <person name="Osipova E."/>
            <person name="Leigh N.D."/>
            <person name="Simon A."/>
            <person name="Yun M.H."/>
        </authorList>
    </citation>
    <scope>NUCLEOTIDE SEQUENCE</scope>
    <source>
        <strain evidence="1">20211129_DDA</strain>
        <tissue evidence="1">Liver</tissue>
    </source>
</reference>
<comment type="caution">
    <text evidence="1">The sequence shown here is derived from an EMBL/GenBank/DDBJ whole genome shotgun (WGS) entry which is preliminary data.</text>
</comment>
<dbReference type="EMBL" id="JANPWB010000011">
    <property type="protein sequence ID" value="KAJ1123711.1"/>
    <property type="molecule type" value="Genomic_DNA"/>
</dbReference>
<name>A0AAV7P611_PLEWA</name>
<keyword evidence="2" id="KW-1185">Reference proteome</keyword>
<evidence type="ECO:0000313" key="2">
    <source>
        <dbReference type="Proteomes" id="UP001066276"/>
    </source>
</evidence>
<accession>A0AAV7P611</accession>